<feature type="active site" description="Proton acceptor" evidence="9">
    <location>
        <position position="151"/>
    </location>
</feature>
<keyword evidence="7 8" id="KW-0275">Fatty acid biosynthesis</keyword>
<dbReference type="Proteomes" id="UP000054715">
    <property type="component" value="Unassembled WGS sequence"/>
</dbReference>
<evidence type="ECO:0000256" key="10">
    <source>
        <dbReference type="PIRSR" id="PIRSR000094-2"/>
    </source>
</evidence>
<feature type="binding site" evidence="11">
    <location>
        <begin position="15"/>
        <end position="16"/>
    </location>
    <ligand>
        <name>NAD(+)</name>
        <dbReference type="ChEBI" id="CHEBI:57540"/>
    </ligand>
</feature>
<dbReference type="NCBIfam" id="NF005717">
    <property type="entry name" value="PRK07533.1"/>
    <property type="match status" value="1"/>
</dbReference>
<proteinExistence type="inferred from homology"/>
<dbReference type="InterPro" id="IPR036291">
    <property type="entry name" value="NAD(P)-bd_dom_sf"/>
</dbReference>
<dbReference type="PIRSF" id="PIRSF000094">
    <property type="entry name" value="Enoyl-ACP_rdct"/>
    <property type="match status" value="1"/>
</dbReference>
<feature type="binding site" evidence="11">
    <location>
        <position position="158"/>
    </location>
    <ligand>
        <name>NAD(+)</name>
        <dbReference type="ChEBI" id="CHEBI:57540"/>
    </ligand>
</feature>
<dbReference type="RefSeq" id="WP_058448136.1">
    <property type="nucleotide sequence ID" value="NZ_CAAAJF010000003.1"/>
</dbReference>
<evidence type="ECO:0000256" key="8">
    <source>
        <dbReference type="PIRNR" id="PIRNR000094"/>
    </source>
</evidence>
<accession>A0A0W0UZI4</accession>
<keyword evidence="4" id="KW-0276">Fatty acid metabolism</keyword>
<evidence type="ECO:0000256" key="3">
    <source>
        <dbReference type="ARBA" id="ARBA00022516"/>
    </source>
</evidence>
<dbReference type="STRING" id="455.Ljam_0050"/>
<evidence type="ECO:0000313" key="14">
    <source>
        <dbReference type="Proteomes" id="UP000054715"/>
    </source>
</evidence>
<dbReference type="PANTHER" id="PTHR43159">
    <property type="entry name" value="ENOYL-[ACYL-CARRIER-PROTEIN] REDUCTASE"/>
    <property type="match status" value="1"/>
</dbReference>
<dbReference type="SUPFAM" id="SSF51735">
    <property type="entry name" value="NAD(P)-binding Rossmann-fold domains"/>
    <property type="match status" value="1"/>
</dbReference>
<sequence>MGLKGLIVGIANEHSIAWGCAKVLKEAGADLAITYQNEKAKPYVAPLAERLSCPIFMPLDVTKEEQLKQLFHHIKASWGKLDFLIHAIAFAPKTDLQGRVVDSSRDGFLLAMDISCHSLLRLAKEAESLMTKGGSIITMSYYGAEKVVKNYNLMGPVKAALETSVRYLAVELGSKNIRINAISPGPIKTRAASGLADFDQLMEKAAKEAPLHQLVTLEAIGETALFLVTDASKYITGQIIYVDGGYNIRD</sequence>
<dbReference type="UniPathway" id="UPA00094"/>
<dbReference type="GO" id="GO:0004318">
    <property type="term" value="F:enoyl-[acyl-carrier-protein] reductase (NADH) activity"/>
    <property type="evidence" value="ECO:0007669"/>
    <property type="project" value="UniProtKB-EC"/>
</dbReference>
<evidence type="ECO:0000256" key="9">
    <source>
        <dbReference type="PIRSR" id="PIRSR000094-1"/>
    </source>
</evidence>
<feature type="binding site" evidence="11">
    <location>
        <position position="9"/>
    </location>
    <ligand>
        <name>NAD(+)</name>
        <dbReference type="ChEBI" id="CHEBI:57540"/>
    </ligand>
</feature>
<evidence type="ECO:0000256" key="7">
    <source>
        <dbReference type="ARBA" id="ARBA00023160"/>
    </source>
</evidence>
<dbReference type="InterPro" id="IPR014358">
    <property type="entry name" value="Enoyl-ACP_Rdtase_NADH"/>
</dbReference>
<dbReference type="AlphaFoldDB" id="A0A0W0UZI4"/>
<dbReference type="PRINTS" id="PR00081">
    <property type="entry name" value="GDHRDH"/>
</dbReference>
<protein>
    <recommendedName>
        <fullName evidence="8">Enoyl-[acyl-carrier-protein] reductase [NADH]</fullName>
        <ecNumber evidence="8">1.3.1.9</ecNumber>
    </recommendedName>
</protein>
<dbReference type="Proteomes" id="UP000093336">
    <property type="component" value="Unassembled WGS sequence"/>
</dbReference>
<dbReference type="EMBL" id="LNYG01000001">
    <property type="protein sequence ID" value="KTD13260.1"/>
    <property type="molecule type" value="Genomic_DNA"/>
</dbReference>
<keyword evidence="3 8" id="KW-0444">Lipid biosynthesis</keyword>
<dbReference type="PATRIC" id="fig|455.5.peg.52"/>
<feature type="binding site" evidence="11">
    <location>
        <begin position="60"/>
        <end position="61"/>
    </location>
    <ligand>
        <name>NAD(+)</name>
        <dbReference type="ChEBI" id="CHEBI:57540"/>
    </ligand>
</feature>
<evidence type="ECO:0000313" key="12">
    <source>
        <dbReference type="EMBL" id="KTD13260.1"/>
    </source>
</evidence>
<reference evidence="12 14" key="1">
    <citation type="submission" date="2015-11" db="EMBL/GenBank/DDBJ databases">
        <title>Genomic analysis of 38 Legionella species identifies large and diverse effector repertoires.</title>
        <authorList>
            <person name="Burstein D."/>
            <person name="Amaro F."/>
            <person name="Zusman T."/>
            <person name="Lifshitz Z."/>
            <person name="Cohen O."/>
            <person name="Gilbert J.A."/>
            <person name="Pupko T."/>
            <person name="Shuman H.A."/>
            <person name="Segal G."/>
        </authorList>
    </citation>
    <scope>NUCLEOTIDE SEQUENCE [LARGE SCALE GENOMIC DNA]</scope>
    <source>
        <strain evidence="12 14">JA-26-G1-E2</strain>
    </source>
</reference>
<dbReference type="Pfam" id="PF13561">
    <property type="entry name" value="adh_short_C2"/>
    <property type="match status" value="1"/>
</dbReference>
<gene>
    <name evidence="12" type="primary">fabI_1</name>
    <name evidence="13" type="ORF">A8135_12085</name>
    <name evidence="12" type="ORF">Ljam_0050</name>
</gene>
<feature type="active site" description="Proton acceptor" evidence="9">
    <location>
        <position position="141"/>
    </location>
</feature>
<keyword evidence="5 8" id="KW-0560">Oxidoreductase</keyword>
<feature type="binding site" evidence="11">
    <location>
        <position position="36"/>
    </location>
    <ligand>
        <name>NAD(+)</name>
        <dbReference type="ChEBI" id="CHEBI:57540"/>
    </ligand>
</feature>
<organism evidence="12 14">
    <name type="scientific">Legionella jamestowniensis</name>
    <dbReference type="NCBI Taxonomy" id="455"/>
    <lineage>
        <taxon>Bacteria</taxon>
        <taxon>Pseudomonadati</taxon>
        <taxon>Pseudomonadota</taxon>
        <taxon>Gammaproteobacteria</taxon>
        <taxon>Legionellales</taxon>
        <taxon>Legionellaceae</taxon>
        <taxon>Legionella</taxon>
    </lineage>
</organism>
<dbReference type="InterPro" id="IPR002347">
    <property type="entry name" value="SDR_fam"/>
</dbReference>
<reference evidence="13 15" key="2">
    <citation type="submission" date="2016-05" db="EMBL/GenBank/DDBJ databases">
        <authorList>
            <person name="Prochazka B."/>
            <person name="Indra A."/>
            <person name="Hasenberger P."/>
            <person name="Blaschitz M."/>
            <person name="Wagner L."/>
            <person name="Wewalka G."/>
            <person name="Sorschag S."/>
            <person name="Schmid D."/>
            <person name="Ruppitsch W."/>
        </authorList>
    </citation>
    <scope>NUCLEOTIDE SEQUENCE [LARGE SCALE GENOMIC DNA]</scope>
    <source>
        <strain evidence="13 15">974010_12</strain>
    </source>
</reference>
<dbReference type="OrthoDB" id="9803628at2"/>
<evidence type="ECO:0000256" key="5">
    <source>
        <dbReference type="ARBA" id="ARBA00023002"/>
    </source>
</evidence>
<evidence type="ECO:0000256" key="11">
    <source>
        <dbReference type="PIRSR" id="PIRSR000094-3"/>
    </source>
</evidence>
<evidence type="ECO:0000256" key="6">
    <source>
        <dbReference type="ARBA" id="ARBA00023098"/>
    </source>
</evidence>
<feature type="binding site" evidence="10">
    <location>
        <position position="91"/>
    </location>
    <ligand>
        <name>substrate</name>
    </ligand>
</feature>
<comment type="pathway">
    <text evidence="1">Lipid metabolism; fatty acid biosynthesis.</text>
</comment>
<feature type="binding site" evidence="11">
    <location>
        <position position="88"/>
    </location>
    <ligand>
        <name>NAD(+)</name>
        <dbReference type="ChEBI" id="CHEBI:57540"/>
    </ligand>
</feature>
<keyword evidence="15" id="KW-1185">Reference proteome</keyword>
<name>A0A0W0UZI4_9GAMM</name>
<evidence type="ECO:0000256" key="1">
    <source>
        <dbReference type="ARBA" id="ARBA00005194"/>
    </source>
</evidence>
<dbReference type="GO" id="GO:0006633">
    <property type="term" value="P:fatty acid biosynthetic process"/>
    <property type="evidence" value="ECO:0007669"/>
    <property type="project" value="UniProtKB-UniPathway"/>
</dbReference>
<evidence type="ECO:0000256" key="4">
    <source>
        <dbReference type="ARBA" id="ARBA00022832"/>
    </source>
</evidence>
<evidence type="ECO:0000313" key="13">
    <source>
        <dbReference type="EMBL" id="OCH98290.1"/>
    </source>
</evidence>
<keyword evidence="6" id="KW-0443">Lipid metabolism</keyword>
<keyword evidence="8 11" id="KW-0520">NAD</keyword>
<comment type="caution">
    <text evidence="12">The sequence shown here is derived from an EMBL/GenBank/DDBJ whole genome shotgun (WGS) entry which is preliminary data.</text>
</comment>
<dbReference type="CDD" id="cd05372">
    <property type="entry name" value="ENR_SDR"/>
    <property type="match status" value="1"/>
</dbReference>
<dbReference type="EC" id="1.3.1.9" evidence="8"/>
<dbReference type="EMBL" id="LYOZ01000016">
    <property type="protein sequence ID" value="OCH98290.1"/>
    <property type="molecule type" value="Genomic_DNA"/>
</dbReference>
<evidence type="ECO:0000256" key="2">
    <source>
        <dbReference type="ARBA" id="ARBA00009233"/>
    </source>
</evidence>
<dbReference type="Gene3D" id="3.40.50.720">
    <property type="entry name" value="NAD(P)-binding Rossmann-like Domain"/>
    <property type="match status" value="1"/>
</dbReference>
<dbReference type="PANTHER" id="PTHR43159:SF2">
    <property type="entry name" value="ENOYL-[ACYL-CARRIER-PROTEIN] REDUCTASE [NADH], CHLOROPLASTIC"/>
    <property type="match status" value="1"/>
</dbReference>
<evidence type="ECO:0000313" key="15">
    <source>
        <dbReference type="Proteomes" id="UP000093336"/>
    </source>
</evidence>
<comment type="catalytic activity">
    <reaction evidence="8">
        <text>a 2,3-saturated acyl-[ACP] + NAD(+) = a (2E)-enoyl-[ACP] + NADH + H(+)</text>
        <dbReference type="Rhea" id="RHEA:10240"/>
        <dbReference type="Rhea" id="RHEA-COMP:9925"/>
        <dbReference type="Rhea" id="RHEA-COMP:9926"/>
        <dbReference type="ChEBI" id="CHEBI:15378"/>
        <dbReference type="ChEBI" id="CHEBI:57540"/>
        <dbReference type="ChEBI" id="CHEBI:57945"/>
        <dbReference type="ChEBI" id="CHEBI:78784"/>
        <dbReference type="ChEBI" id="CHEBI:78785"/>
        <dbReference type="EC" id="1.3.1.9"/>
    </reaction>
</comment>
<dbReference type="Gene3D" id="1.10.8.400">
    <property type="entry name" value="Enoyl acyl carrier protein reductase"/>
    <property type="match status" value="1"/>
</dbReference>
<feature type="binding site" evidence="11">
    <location>
        <begin position="187"/>
        <end position="191"/>
    </location>
    <ligand>
        <name>NAD(+)</name>
        <dbReference type="ChEBI" id="CHEBI:57540"/>
    </ligand>
</feature>
<comment type="similarity">
    <text evidence="2 8">Belongs to the short-chain dehydrogenases/reductases (SDR) family. FabI subfamily.</text>
</comment>